<dbReference type="PROSITE" id="PS00356">
    <property type="entry name" value="HTH_LACI_1"/>
    <property type="match status" value="1"/>
</dbReference>
<dbReference type="SUPFAM" id="SSF53822">
    <property type="entry name" value="Periplasmic binding protein-like I"/>
    <property type="match status" value="1"/>
</dbReference>
<keyword evidence="6" id="KW-1185">Reference proteome</keyword>
<dbReference type="PANTHER" id="PTHR30146:SF109">
    <property type="entry name" value="HTH-TYPE TRANSCRIPTIONAL REGULATOR GALS"/>
    <property type="match status" value="1"/>
</dbReference>
<evidence type="ECO:0000256" key="2">
    <source>
        <dbReference type="ARBA" id="ARBA00023125"/>
    </source>
</evidence>
<gene>
    <name evidence="5" type="ORF">BBK14_22030</name>
</gene>
<sequence length="353" mass="38464">MTTEDRSAGGQSRAPTIKDVAALAGVGVKTVSRVINNEPNVRPEKQARILEAVERLNYRRNTSASSIRRLDQRTASIGLVVEDLANPFASLLARVVQDYALERQHLVLVGSSDGVADRERELVAEFCARRVDGLLIVPSGTDQSYLEAERRRSVPVVFVDRPGRRIKADTVLSENDRGVREAVHHLTRHGHSRIAYLGDRQSVYTAAQRIAGYRAAMEELVAGVDTRYVRTGLRDSTSAYQAALDVLAQAPAPTALICGNNSITAGAVHAMHKLGVRNRVAVIGFDDLELADLLQPALTVIVQDIATIGRRAADLLFEQLKDPTDGYRRIAVPVTLIPRGSGEIPTPDDKTGR</sequence>
<dbReference type="InterPro" id="IPR046335">
    <property type="entry name" value="LacI/GalR-like_sensor"/>
</dbReference>
<feature type="domain" description="HTH lacI-type" evidence="4">
    <location>
        <begin position="15"/>
        <end position="69"/>
    </location>
</feature>
<evidence type="ECO:0000256" key="3">
    <source>
        <dbReference type="ARBA" id="ARBA00023163"/>
    </source>
</evidence>
<organism evidence="5 6">
    <name type="scientific">Parafrankia soli</name>
    <dbReference type="NCBI Taxonomy" id="2599596"/>
    <lineage>
        <taxon>Bacteria</taxon>
        <taxon>Bacillati</taxon>
        <taxon>Actinomycetota</taxon>
        <taxon>Actinomycetes</taxon>
        <taxon>Frankiales</taxon>
        <taxon>Frankiaceae</taxon>
        <taxon>Parafrankia</taxon>
    </lineage>
</organism>
<dbReference type="EMBL" id="MAXA01000229">
    <property type="protein sequence ID" value="OHV25706.1"/>
    <property type="molecule type" value="Genomic_DNA"/>
</dbReference>
<dbReference type="SUPFAM" id="SSF47413">
    <property type="entry name" value="lambda repressor-like DNA-binding domains"/>
    <property type="match status" value="1"/>
</dbReference>
<keyword evidence="2" id="KW-0238">DNA-binding</keyword>
<dbReference type="SMART" id="SM00354">
    <property type="entry name" value="HTH_LACI"/>
    <property type="match status" value="1"/>
</dbReference>
<name>A0A1S1PWL5_9ACTN</name>
<evidence type="ECO:0000256" key="1">
    <source>
        <dbReference type="ARBA" id="ARBA00023015"/>
    </source>
</evidence>
<evidence type="ECO:0000313" key="5">
    <source>
        <dbReference type="EMBL" id="OHV25706.1"/>
    </source>
</evidence>
<reference evidence="6" key="1">
    <citation type="submission" date="2016-07" db="EMBL/GenBank/DDBJ databases">
        <title>Frankia sp. NRRL B-16219 Genome sequencing.</title>
        <authorList>
            <person name="Ghodhbane-Gtari F."/>
            <person name="Swanson E."/>
            <person name="Gueddou A."/>
            <person name="Louati M."/>
            <person name="Nouioui I."/>
            <person name="Hezbri K."/>
            <person name="Abebe-Akele F."/>
            <person name="Simpson S."/>
            <person name="Morris K."/>
            <person name="Thomas K."/>
            <person name="Gtari M."/>
            <person name="Tisa L.S."/>
        </authorList>
    </citation>
    <scope>NUCLEOTIDE SEQUENCE [LARGE SCALE GENOMIC DNA]</scope>
    <source>
        <strain evidence="6">NRRL B-16219</strain>
    </source>
</reference>
<dbReference type="PRINTS" id="PR00036">
    <property type="entry name" value="HTHLACI"/>
</dbReference>
<dbReference type="GO" id="GO:0003700">
    <property type="term" value="F:DNA-binding transcription factor activity"/>
    <property type="evidence" value="ECO:0007669"/>
    <property type="project" value="TreeGrafter"/>
</dbReference>
<dbReference type="Gene3D" id="3.40.50.2300">
    <property type="match status" value="2"/>
</dbReference>
<accession>A0A1S1PWL5</accession>
<dbReference type="Gene3D" id="1.10.260.40">
    <property type="entry name" value="lambda repressor-like DNA-binding domains"/>
    <property type="match status" value="1"/>
</dbReference>
<keyword evidence="3" id="KW-0804">Transcription</keyword>
<evidence type="ECO:0000313" key="6">
    <source>
        <dbReference type="Proteomes" id="UP000179769"/>
    </source>
</evidence>
<dbReference type="InterPro" id="IPR010982">
    <property type="entry name" value="Lambda_DNA-bd_dom_sf"/>
</dbReference>
<dbReference type="CDD" id="cd01392">
    <property type="entry name" value="HTH_LacI"/>
    <property type="match status" value="1"/>
</dbReference>
<proteinExistence type="predicted"/>
<dbReference type="CDD" id="cd06267">
    <property type="entry name" value="PBP1_LacI_sugar_binding-like"/>
    <property type="match status" value="1"/>
</dbReference>
<dbReference type="Pfam" id="PF00356">
    <property type="entry name" value="LacI"/>
    <property type="match status" value="1"/>
</dbReference>
<comment type="caution">
    <text evidence="5">The sequence shown here is derived from an EMBL/GenBank/DDBJ whole genome shotgun (WGS) entry which is preliminary data.</text>
</comment>
<dbReference type="AlphaFoldDB" id="A0A1S1PWL5"/>
<dbReference type="OrthoDB" id="3595338at2"/>
<keyword evidence="1" id="KW-0805">Transcription regulation</keyword>
<dbReference type="InterPro" id="IPR000843">
    <property type="entry name" value="HTH_LacI"/>
</dbReference>
<dbReference type="PANTHER" id="PTHR30146">
    <property type="entry name" value="LACI-RELATED TRANSCRIPTIONAL REPRESSOR"/>
    <property type="match status" value="1"/>
</dbReference>
<protein>
    <recommendedName>
        <fullName evidence="4">HTH lacI-type domain-containing protein</fullName>
    </recommendedName>
</protein>
<dbReference type="Proteomes" id="UP000179769">
    <property type="component" value="Unassembled WGS sequence"/>
</dbReference>
<dbReference type="GO" id="GO:0000976">
    <property type="term" value="F:transcription cis-regulatory region binding"/>
    <property type="evidence" value="ECO:0007669"/>
    <property type="project" value="TreeGrafter"/>
</dbReference>
<dbReference type="InterPro" id="IPR028082">
    <property type="entry name" value="Peripla_BP_I"/>
</dbReference>
<dbReference type="Pfam" id="PF13377">
    <property type="entry name" value="Peripla_BP_3"/>
    <property type="match status" value="1"/>
</dbReference>
<evidence type="ECO:0000259" key="4">
    <source>
        <dbReference type="PROSITE" id="PS50932"/>
    </source>
</evidence>
<dbReference type="PROSITE" id="PS50932">
    <property type="entry name" value="HTH_LACI_2"/>
    <property type="match status" value="1"/>
</dbReference>